<feature type="domain" description="RNase H type-1" evidence="1">
    <location>
        <begin position="6"/>
        <end position="127"/>
    </location>
</feature>
<dbReference type="InterPro" id="IPR053151">
    <property type="entry name" value="RNase_H-like"/>
</dbReference>
<evidence type="ECO:0000313" key="2">
    <source>
        <dbReference type="EMBL" id="SMC33947.1"/>
    </source>
</evidence>
<dbReference type="GO" id="GO:0003676">
    <property type="term" value="F:nucleic acid binding"/>
    <property type="evidence" value="ECO:0007669"/>
    <property type="project" value="InterPro"/>
</dbReference>
<sequence length="133" mass="15461">MIRLAIDGAVQNQFGKAAVGILWIEDKQQTPYKFPLQVEMDNHEAEFWALLIALELLKKQDKTTEWIMCQSDSKTMVEAVNRRFHPNKKYHRLALNVQNQLKEFPNFQLNWVSENQNKGADQLAKQALHQIVG</sequence>
<dbReference type="Gene3D" id="3.30.420.10">
    <property type="entry name" value="Ribonuclease H-like superfamily/Ribonuclease H"/>
    <property type="match status" value="1"/>
</dbReference>
<dbReference type="InterPro" id="IPR002156">
    <property type="entry name" value="RNaseH_domain"/>
</dbReference>
<dbReference type="EMBL" id="FWXK01000002">
    <property type="protein sequence ID" value="SMC33947.1"/>
    <property type="molecule type" value="Genomic_DNA"/>
</dbReference>
<keyword evidence="3" id="KW-1185">Reference proteome</keyword>
<dbReference type="Proteomes" id="UP000243884">
    <property type="component" value="Unassembled WGS sequence"/>
</dbReference>
<name>A0A1W1YCR1_9LACT</name>
<evidence type="ECO:0000313" key="3">
    <source>
        <dbReference type="Proteomes" id="UP000243884"/>
    </source>
</evidence>
<reference evidence="3" key="1">
    <citation type="submission" date="2017-04" db="EMBL/GenBank/DDBJ databases">
        <authorList>
            <person name="Varghese N."/>
            <person name="Submissions S."/>
        </authorList>
    </citation>
    <scope>NUCLEOTIDE SEQUENCE [LARGE SCALE GENOMIC DNA]</scope>
    <source>
        <strain evidence="3">DSM 21500</strain>
    </source>
</reference>
<dbReference type="CDD" id="cd09279">
    <property type="entry name" value="RNase_HI_like"/>
    <property type="match status" value="1"/>
</dbReference>
<dbReference type="Pfam" id="PF13456">
    <property type="entry name" value="RVT_3"/>
    <property type="match status" value="1"/>
</dbReference>
<dbReference type="PANTHER" id="PTHR47723:SF19">
    <property type="entry name" value="POLYNUCLEOTIDYL TRANSFERASE, RIBONUCLEASE H-LIKE SUPERFAMILY PROTEIN"/>
    <property type="match status" value="1"/>
</dbReference>
<organism evidence="2 3">
    <name type="scientific">Aerococcus suis</name>
    <dbReference type="NCBI Taxonomy" id="371602"/>
    <lineage>
        <taxon>Bacteria</taxon>
        <taxon>Bacillati</taxon>
        <taxon>Bacillota</taxon>
        <taxon>Bacilli</taxon>
        <taxon>Lactobacillales</taxon>
        <taxon>Aerococcaceae</taxon>
        <taxon>Aerococcus</taxon>
    </lineage>
</organism>
<protein>
    <submittedName>
        <fullName evidence="2">Ribonuclease HI</fullName>
    </submittedName>
</protein>
<proteinExistence type="predicted"/>
<dbReference type="InterPro" id="IPR036397">
    <property type="entry name" value="RNaseH_sf"/>
</dbReference>
<dbReference type="AlphaFoldDB" id="A0A1W1YCR1"/>
<accession>A0A1W1YCR1</accession>
<evidence type="ECO:0000259" key="1">
    <source>
        <dbReference type="Pfam" id="PF13456"/>
    </source>
</evidence>
<dbReference type="OrthoDB" id="7845843at2"/>
<dbReference type="GO" id="GO:0004523">
    <property type="term" value="F:RNA-DNA hybrid ribonuclease activity"/>
    <property type="evidence" value="ECO:0007669"/>
    <property type="project" value="InterPro"/>
</dbReference>
<dbReference type="STRING" id="371602.SAMN04487984_0578"/>
<dbReference type="PANTHER" id="PTHR47723">
    <property type="entry name" value="OS05G0353850 PROTEIN"/>
    <property type="match status" value="1"/>
</dbReference>
<dbReference type="RefSeq" id="WP_084098333.1">
    <property type="nucleotide sequence ID" value="NZ_FWXK01000002.1"/>
</dbReference>
<dbReference type="SUPFAM" id="SSF53098">
    <property type="entry name" value="Ribonuclease H-like"/>
    <property type="match status" value="1"/>
</dbReference>
<dbReference type="InterPro" id="IPR012337">
    <property type="entry name" value="RNaseH-like_sf"/>
</dbReference>
<gene>
    <name evidence="2" type="ORF">SAMN04487984_0578</name>
</gene>